<dbReference type="GO" id="GO:0070679">
    <property type="term" value="F:inositol 1,4,5 trisphosphate binding"/>
    <property type="evidence" value="ECO:0007669"/>
    <property type="project" value="TreeGrafter"/>
</dbReference>
<dbReference type="GO" id="GO:0005886">
    <property type="term" value="C:plasma membrane"/>
    <property type="evidence" value="ECO:0007669"/>
    <property type="project" value="TreeGrafter"/>
</dbReference>
<feature type="transmembrane region" description="Helical" evidence="10">
    <location>
        <begin position="237"/>
        <end position="256"/>
    </location>
</feature>
<feature type="region of interest" description="Disordered" evidence="9">
    <location>
        <begin position="80"/>
        <end position="107"/>
    </location>
</feature>
<keyword evidence="8" id="KW-0175">Coiled coil</keyword>
<keyword evidence="2" id="KW-0813">Transport</keyword>
<keyword evidence="4 10" id="KW-1133">Transmembrane helix</keyword>
<dbReference type="OrthoDB" id="2373987at2759"/>
<dbReference type="Pfam" id="PF00520">
    <property type="entry name" value="Ion_trans"/>
    <property type="match status" value="1"/>
</dbReference>
<organism evidence="12 13">
    <name type="scientific">Stichopus japonicus</name>
    <name type="common">Sea cucumber</name>
    <dbReference type="NCBI Taxonomy" id="307972"/>
    <lineage>
        <taxon>Eukaryota</taxon>
        <taxon>Metazoa</taxon>
        <taxon>Echinodermata</taxon>
        <taxon>Eleutherozoa</taxon>
        <taxon>Echinozoa</taxon>
        <taxon>Holothuroidea</taxon>
        <taxon>Aspidochirotacea</taxon>
        <taxon>Aspidochirotida</taxon>
        <taxon>Stichopodidae</taxon>
        <taxon>Apostichopus</taxon>
    </lineage>
</organism>
<feature type="compositionally biased region" description="Basic residues" evidence="9">
    <location>
        <begin position="668"/>
        <end position="678"/>
    </location>
</feature>
<feature type="compositionally biased region" description="Polar residues" evidence="9">
    <location>
        <begin position="681"/>
        <end position="690"/>
    </location>
</feature>
<dbReference type="AlphaFoldDB" id="A0A2G8LCT0"/>
<feature type="transmembrane region" description="Helical" evidence="10">
    <location>
        <begin position="374"/>
        <end position="395"/>
    </location>
</feature>
<evidence type="ECO:0000256" key="1">
    <source>
        <dbReference type="ARBA" id="ARBA00004141"/>
    </source>
</evidence>
<evidence type="ECO:0000259" key="11">
    <source>
        <dbReference type="Pfam" id="PF00520"/>
    </source>
</evidence>
<evidence type="ECO:0000256" key="10">
    <source>
        <dbReference type="SAM" id="Phobius"/>
    </source>
</evidence>
<sequence>MFAIINCACDDPAYTISDAGNSYCCSGAWDPDVYNVKCTGPCTVDAGENVISKNSAGNVTETIDSGDFVMYSCPEGYSGTGSAQLPKEKKQNNTLHTTTTGDQKMLSTETPAGIGELEAVQEQFYHPEEPESTADPPLTVPKAAEPTATPIDFVENLHPSLNTTLIQGFVYDVYGEVKRELEKAKIELDEHTSRHVQNLIFDFIKPTFVQQGILQPDFTQKVHSTVISRGELLKFKWFSSMLISRAFMAMAAVISFTRIQPYLVSNDEVGPLQISLKSMLLTTSRFGFVVITVLIAFACGLTFIYGDTYTNSKYKNECKNAAGLKRGGSCSDENYFESIIQSIFSLYWSLFGLMPREAVQSNTIPRVLESAGTLLYASFYIFTVVVLLNALIAVMSNVYNQVEENADSEWKFNRTSLWMTFLDETFHVPPPFNLLPRMRSVGLCIREKTSCIRPSRNVLPTNLCRCCKTRKKSRCIRVPLADEVELDGIITQAEANQTAVDTYKRVMSKIVDRYIVDRTSHERNLEGDISIADLRNLKNDVVGLRYELFKKLWNVNEKLEQHSSESGEIRQEMTHVNNVFDSLSKNKDELETYREEADRLQELLKVGMEKLPDIPEIPPEREMSSSLLDARAKSQSNTTVNEIVDFFETLDGDFLTESHRSLPLHDRLPKRRKSKLPRMIRTSTTTLNSKESLDSEGSMESKESAQSETIRRPKKPISKKPRKRTSSSVAAEKRDIATSSQSDDSKESARPKLNRRVTAIPMLYTMQPQETTAKEKPKKPTKKKVTGVPTTPGQPKETDGLLEKEETISDDTAVSYNISTGLPTAAAEATAGTKPDSQNGSGIPKEKKTTKPKPVKKLKTPKRR</sequence>
<feature type="compositionally biased region" description="Polar residues" evidence="9">
    <location>
        <begin position="92"/>
        <end position="107"/>
    </location>
</feature>
<feature type="region of interest" description="Disordered" evidence="9">
    <location>
        <begin position="826"/>
        <end position="864"/>
    </location>
</feature>
<feature type="compositionally biased region" description="Basic and acidic residues" evidence="9">
    <location>
        <begin position="796"/>
        <end position="807"/>
    </location>
</feature>
<feature type="coiled-coil region" evidence="8">
    <location>
        <begin position="583"/>
        <end position="610"/>
    </location>
</feature>
<protein>
    <submittedName>
        <fullName evidence="12">Putative short transient receptor potential channel 3 isoform X1</fullName>
    </submittedName>
</protein>
<dbReference type="PRINTS" id="PR01097">
    <property type="entry name" value="TRNSRECEPTRP"/>
</dbReference>
<evidence type="ECO:0000256" key="6">
    <source>
        <dbReference type="ARBA" id="ARBA00023136"/>
    </source>
</evidence>
<evidence type="ECO:0000256" key="5">
    <source>
        <dbReference type="ARBA" id="ARBA00023065"/>
    </source>
</evidence>
<evidence type="ECO:0000256" key="9">
    <source>
        <dbReference type="SAM" id="MobiDB-lite"/>
    </source>
</evidence>
<dbReference type="PANTHER" id="PTHR10117:SF54">
    <property type="entry name" value="TRANSIENT RECEPTOR POTENTIAL-GAMMA PROTEIN"/>
    <property type="match status" value="1"/>
</dbReference>
<dbReference type="InterPro" id="IPR005821">
    <property type="entry name" value="Ion_trans_dom"/>
</dbReference>
<comment type="caution">
    <text evidence="12">The sequence shown here is derived from an EMBL/GenBank/DDBJ whole genome shotgun (WGS) entry which is preliminary data.</text>
</comment>
<dbReference type="EMBL" id="MRZV01000125">
    <property type="protein sequence ID" value="PIK58015.1"/>
    <property type="molecule type" value="Genomic_DNA"/>
</dbReference>
<evidence type="ECO:0000256" key="8">
    <source>
        <dbReference type="SAM" id="Coils"/>
    </source>
</evidence>
<keyword evidence="6 10" id="KW-0472">Membrane</keyword>
<name>A0A2G8LCT0_STIJA</name>
<evidence type="ECO:0000256" key="3">
    <source>
        <dbReference type="ARBA" id="ARBA00022692"/>
    </source>
</evidence>
<evidence type="ECO:0000313" key="13">
    <source>
        <dbReference type="Proteomes" id="UP000230750"/>
    </source>
</evidence>
<dbReference type="PANTHER" id="PTHR10117">
    <property type="entry name" value="TRANSIENT RECEPTOR POTENTIAL CHANNEL"/>
    <property type="match status" value="1"/>
</dbReference>
<accession>A0A2G8LCT0</accession>
<dbReference type="GO" id="GO:0015279">
    <property type="term" value="F:store-operated calcium channel activity"/>
    <property type="evidence" value="ECO:0007669"/>
    <property type="project" value="TreeGrafter"/>
</dbReference>
<evidence type="ECO:0000256" key="7">
    <source>
        <dbReference type="ARBA" id="ARBA00023303"/>
    </source>
</evidence>
<feature type="compositionally biased region" description="Basic residues" evidence="9">
    <location>
        <begin position="776"/>
        <end position="785"/>
    </location>
</feature>
<dbReference type="STRING" id="307972.A0A2G8LCT0"/>
<feature type="compositionally biased region" description="Basic residues" evidence="9">
    <location>
        <begin position="712"/>
        <end position="725"/>
    </location>
</feature>
<evidence type="ECO:0000256" key="2">
    <source>
        <dbReference type="ARBA" id="ARBA00022448"/>
    </source>
</evidence>
<feature type="compositionally biased region" description="Basic residues" evidence="9">
    <location>
        <begin position="850"/>
        <end position="864"/>
    </location>
</feature>
<keyword evidence="12" id="KW-0675">Receptor</keyword>
<proteinExistence type="predicted"/>
<gene>
    <name evidence="12" type="ORF">BSL78_05051</name>
</gene>
<feature type="region of interest" description="Disordered" evidence="9">
    <location>
        <begin position="665"/>
        <end position="810"/>
    </location>
</feature>
<feature type="domain" description="Ion transport" evidence="11">
    <location>
        <begin position="251"/>
        <end position="406"/>
    </location>
</feature>
<keyword evidence="7" id="KW-0407">Ion channel</keyword>
<comment type="subcellular location">
    <subcellularLocation>
        <location evidence="1">Membrane</location>
        <topology evidence="1">Multi-pass membrane protein</topology>
    </subcellularLocation>
</comment>
<feature type="transmembrane region" description="Helical" evidence="10">
    <location>
        <begin position="286"/>
        <end position="306"/>
    </location>
</feature>
<evidence type="ECO:0000313" key="12">
    <source>
        <dbReference type="EMBL" id="PIK58015.1"/>
    </source>
</evidence>
<keyword evidence="13" id="KW-1185">Reference proteome</keyword>
<feature type="compositionally biased region" description="Basic and acidic residues" evidence="9">
    <location>
        <begin position="699"/>
        <end position="711"/>
    </location>
</feature>
<dbReference type="GO" id="GO:0051480">
    <property type="term" value="P:regulation of cytosolic calcium ion concentration"/>
    <property type="evidence" value="ECO:0007669"/>
    <property type="project" value="TreeGrafter"/>
</dbReference>
<reference evidence="12 13" key="1">
    <citation type="journal article" date="2017" name="PLoS Biol.">
        <title>The sea cucumber genome provides insights into morphological evolution and visceral regeneration.</title>
        <authorList>
            <person name="Zhang X."/>
            <person name="Sun L."/>
            <person name="Yuan J."/>
            <person name="Sun Y."/>
            <person name="Gao Y."/>
            <person name="Zhang L."/>
            <person name="Li S."/>
            <person name="Dai H."/>
            <person name="Hamel J.F."/>
            <person name="Liu C."/>
            <person name="Yu Y."/>
            <person name="Liu S."/>
            <person name="Lin W."/>
            <person name="Guo K."/>
            <person name="Jin S."/>
            <person name="Xu P."/>
            <person name="Storey K.B."/>
            <person name="Huan P."/>
            <person name="Zhang T."/>
            <person name="Zhou Y."/>
            <person name="Zhang J."/>
            <person name="Lin C."/>
            <person name="Li X."/>
            <person name="Xing L."/>
            <person name="Huo D."/>
            <person name="Sun M."/>
            <person name="Wang L."/>
            <person name="Mercier A."/>
            <person name="Li F."/>
            <person name="Yang H."/>
            <person name="Xiang J."/>
        </authorList>
    </citation>
    <scope>NUCLEOTIDE SEQUENCE [LARGE SCALE GENOMIC DNA]</scope>
    <source>
        <strain evidence="12">Shaxun</strain>
        <tissue evidence="12">Muscle</tissue>
    </source>
</reference>
<dbReference type="Proteomes" id="UP000230750">
    <property type="component" value="Unassembled WGS sequence"/>
</dbReference>
<keyword evidence="5" id="KW-0406">Ion transport</keyword>
<keyword evidence="3 10" id="KW-0812">Transmembrane</keyword>
<dbReference type="InterPro" id="IPR002153">
    <property type="entry name" value="TRPC_channel"/>
</dbReference>
<evidence type="ECO:0000256" key="4">
    <source>
        <dbReference type="ARBA" id="ARBA00022989"/>
    </source>
</evidence>
<dbReference type="GO" id="GO:0034703">
    <property type="term" value="C:cation channel complex"/>
    <property type="evidence" value="ECO:0007669"/>
    <property type="project" value="TreeGrafter"/>
</dbReference>